<feature type="compositionally biased region" description="Polar residues" evidence="1">
    <location>
        <begin position="128"/>
        <end position="143"/>
    </location>
</feature>
<name>A0ABV8D2A2_9STRE</name>
<evidence type="ECO:0000256" key="1">
    <source>
        <dbReference type="SAM" id="MobiDB-lite"/>
    </source>
</evidence>
<evidence type="ECO:0000256" key="2">
    <source>
        <dbReference type="SAM" id="Phobius"/>
    </source>
</evidence>
<comment type="caution">
    <text evidence="3">The sequence shown here is derived from an EMBL/GenBank/DDBJ whole genome shotgun (WGS) entry which is preliminary data.</text>
</comment>
<organism evidence="3 4">
    <name type="scientific">Streptococcus dentapri</name>
    <dbReference type="NCBI Taxonomy" id="573564"/>
    <lineage>
        <taxon>Bacteria</taxon>
        <taxon>Bacillati</taxon>
        <taxon>Bacillota</taxon>
        <taxon>Bacilli</taxon>
        <taxon>Lactobacillales</taxon>
        <taxon>Streptococcaceae</taxon>
        <taxon>Streptococcus</taxon>
    </lineage>
</organism>
<keyword evidence="2" id="KW-0472">Membrane</keyword>
<keyword evidence="4" id="KW-1185">Reference proteome</keyword>
<reference evidence="4" key="1">
    <citation type="journal article" date="2019" name="Int. J. Syst. Evol. Microbiol.">
        <title>The Global Catalogue of Microorganisms (GCM) 10K type strain sequencing project: providing services to taxonomists for standard genome sequencing and annotation.</title>
        <authorList>
            <consortium name="The Broad Institute Genomics Platform"/>
            <consortium name="The Broad Institute Genome Sequencing Center for Infectious Disease"/>
            <person name="Wu L."/>
            <person name="Ma J."/>
        </authorList>
    </citation>
    <scope>NUCLEOTIDE SEQUENCE [LARGE SCALE GENOMIC DNA]</scope>
    <source>
        <strain evidence="4">CCUG 58728</strain>
    </source>
</reference>
<proteinExistence type="predicted"/>
<evidence type="ECO:0000313" key="3">
    <source>
        <dbReference type="EMBL" id="MFC3932317.1"/>
    </source>
</evidence>
<dbReference type="Proteomes" id="UP001595901">
    <property type="component" value="Unassembled WGS sequence"/>
</dbReference>
<evidence type="ECO:0000313" key="4">
    <source>
        <dbReference type="Proteomes" id="UP001595901"/>
    </source>
</evidence>
<gene>
    <name evidence="3" type="primary">comGG</name>
    <name evidence="3" type="ORF">ACFOSE_05975</name>
</gene>
<feature type="transmembrane region" description="Helical" evidence="2">
    <location>
        <begin position="12"/>
        <end position="30"/>
    </location>
</feature>
<protein>
    <submittedName>
        <fullName evidence="3">Competence type IV pilus minor pilin ComGG</fullName>
    </submittedName>
</protein>
<sequence>MLLKKRVEAGVLIYALLMAAIFVLLLEFYLDRVVASHRQVQALKNNSQSYLIAQIVEKEKTDSSGKVIFNQGEASYQRNGSNLTVIVKMTDGSDYTYDFARTDSASRSDKKKNGKSKPSASTDDKTKNSNLDESSNAESEVSR</sequence>
<feature type="region of interest" description="Disordered" evidence="1">
    <location>
        <begin position="103"/>
        <end position="143"/>
    </location>
</feature>
<dbReference type="InterPro" id="IPR047665">
    <property type="entry name" value="ComGG_streptococcus-type"/>
</dbReference>
<keyword evidence="2" id="KW-1133">Transmembrane helix</keyword>
<keyword evidence="2" id="KW-0812">Transmembrane</keyword>
<accession>A0ABV8D2A2</accession>
<dbReference type="NCBIfam" id="NF041014">
    <property type="entry name" value="pilin_ComGG_2"/>
    <property type="match status" value="1"/>
</dbReference>
<dbReference type="EMBL" id="JBHSAC010000051">
    <property type="protein sequence ID" value="MFC3932317.1"/>
    <property type="molecule type" value="Genomic_DNA"/>
</dbReference>
<dbReference type="RefSeq" id="WP_380431636.1">
    <property type="nucleotide sequence ID" value="NZ_JBHSAC010000051.1"/>
</dbReference>